<dbReference type="EMBL" id="CP092625">
    <property type="protein sequence ID" value="UMM43929.1"/>
    <property type="molecule type" value="Genomic_DNA"/>
</dbReference>
<keyword evidence="2" id="KW-1185">Reference proteome</keyword>
<gene>
    <name evidence="1" type="ORF">L5515_019226</name>
</gene>
<evidence type="ECO:0000313" key="2">
    <source>
        <dbReference type="Proteomes" id="UP000829354"/>
    </source>
</evidence>
<evidence type="ECO:0000313" key="1">
    <source>
        <dbReference type="EMBL" id="UMM43929.1"/>
    </source>
</evidence>
<name>A0AAE9JTK7_CAEBR</name>
<proteinExistence type="predicted"/>
<reference evidence="1 2" key="1">
    <citation type="submission" date="2022-04" db="EMBL/GenBank/DDBJ databases">
        <title>Chromosome-level reference genomes for two strains of Caenorhabditis briggsae: an improved platform for comparative genomics.</title>
        <authorList>
            <person name="Stevens L."/>
            <person name="Andersen E."/>
        </authorList>
    </citation>
    <scope>NUCLEOTIDE SEQUENCE [LARGE SCALE GENOMIC DNA]</scope>
    <source>
        <strain evidence="1">VX34</strain>
        <tissue evidence="1">Whole-organism</tissue>
    </source>
</reference>
<protein>
    <submittedName>
        <fullName evidence="1">Uncharacterized protein</fullName>
    </submittedName>
</protein>
<dbReference type="AlphaFoldDB" id="A0AAE9JTK7"/>
<organism evidence="1 2">
    <name type="scientific">Caenorhabditis briggsae</name>
    <dbReference type="NCBI Taxonomy" id="6238"/>
    <lineage>
        <taxon>Eukaryota</taxon>
        <taxon>Metazoa</taxon>
        <taxon>Ecdysozoa</taxon>
        <taxon>Nematoda</taxon>
        <taxon>Chromadorea</taxon>
        <taxon>Rhabditida</taxon>
        <taxon>Rhabditina</taxon>
        <taxon>Rhabditomorpha</taxon>
        <taxon>Rhabditoidea</taxon>
        <taxon>Rhabditidae</taxon>
        <taxon>Peloderinae</taxon>
        <taxon>Caenorhabditis</taxon>
    </lineage>
</organism>
<sequence length="106" mass="12757">MPSFDMASLHWSLYSKDSTHHRREEFSLMKHQSRISTTNSTMSMSSYRKWREDTTQNAVRKEFKFLEDNKRESPSLGLSLGILDFKSWMKQHQRWTQNPNRWCGKL</sequence>
<dbReference type="Proteomes" id="UP000829354">
    <property type="component" value="Chromosome X"/>
</dbReference>
<accession>A0AAE9JTK7</accession>